<comment type="caution">
    <text evidence="1">The sequence shown here is derived from an EMBL/GenBank/DDBJ whole genome shotgun (WGS) entry which is preliminary data.</text>
</comment>
<proteinExistence type="predicted"/>
<reference evidence="2" key="1">
    <citation type="journal article" date="2018" name="Nat. Plants">
        <title>Whole-genome landscape of Medicago truncatula symbiotic genes.</title>
        <authorList>
            <person name="Pecrix Y."/>
            <person name="Staton S.E."/>
            <person name="Sallet E."/>
            <person name="Lelandais-Briere C."/>
            <person name="Moreau S."/>
            <person name="Carrere S."/>
            <person name="Blein T."/>
            <person name="Jardinaud M.F."/>
            <person name="Latrasse D."/>
            <person name="Zouine M."/>
            <person name="Zahm M."/>
            <person name="Kreplak J."/>
            <person name="Mayjonade B."/>
            <person name="Satge C."/>
            <person name="Perez M."/>
            <person name="Cauet S."/>
            <person name="Marande W."/>
            <person name="Chantry-Darmon C."/>
            <person name="Lopez-Roques C."/>
            <person name="Bouchez O."/>
            <person name="Berard A."/>
            <person name="Debelle F."/>
            <person name="Munos S."/>
            <person name="Bendahmane A."/>
            <person name="Berges H."/>
            <person name="Niebel A."/>
            <person name="Buitink J."/>
            <person name="Frugier F."/>
            <person name="Benhamed M."/>
            <person name="Crespi M."/>
            <person name="Gouzy J."/>
            <person name="Gamas P."/>
        </authorList>
    </citation>
    <scope>NUCLEOTIDE SEQUENCE [LARGE SCALE GENOMIC DNA]</scope>
    <source>
        <strain evidence="2">cv. Jemalong A17</strain>
    </source>
</reference>
<evidence type="ECO:0000313" key="1">
    <source>
        <dbReference type="EMBL" id="RHN81259.1"/>
    </source>
</evidence>
<dbReference type="Proteomes" id="UP000265566">
    <property type="component" value="Chromosome 1"/>
</dbReference>
<protein>
    <submittedName>
        <fullName evidence="1">Uncharacterized protein</fullName>
    </submittedName>
</protein>
<sequence length="164" mass="19150">MNCAMDDMNDDIHLKPENIEFLLPRDIFDELFVEKPRAKLFESLSVNVDLGSQEEITAQDEILLHDSFLQARAIINELFLEKPTESLLESLRGTVNKDIWKEIFAQAVNFAQDSSTHIVLNDEVFPFLFSFFYWINFYYHNNITQEFSHKIFSMVGRSSRVTSS</sequence>
<dbReference type="AlphaFoldDB" id="A0A396JSF6"/>
<accession>A0A396JSF6</accession>
<organism evidence="1 2">
    <name type="scientific">Medicago truncatula</name>
    <name type="common">Barrel medic</name>
    <name type="synonym">Medicago tribuloides</name>
    <dbReference type="NCBI Taxonomy" id="3880"/>
    <lineage>
        <taxon>Eukaryota</taxon>
        <taxon>Viridiplantae</taxon>
        <taxon>Streptophyta</taxon>
        <taxon>Embryophyta</taxon>
        <taxon>Tracheophyta</taxon>
        <taxon>Spermatophyta</taxon>
        <taxon>Magnoliopsida</taxon>
        <taxon>eudicotyledons</taxon>
        <taxon>Gunneridae</taxon>
        <taxon>Pentapetalae</taxon>
        <taxon>rosids</taxon>
        <taxon>fabids</taxon>
        <taxon>Fabales</taxon>
        <taxon>Fabaceae</taxon>
        <taxon>Papilionoideae</taxon>
        <taxon>50 kb inversion clade</taxon>
        <taxon>NPAAA clade</taxon>
        <taxon>Hologalegina</taxon>
        <taxon>IRL clade</taxon>
        <taxon>Trifolieae</taxon>
        <taxon>Medicago</taxon>
    </lineage>
</organism>
<dbReference type="Gramene" id="rna5275">
    <property type="protein sequence ID" value="RHN81259.1"/>
    <property type="gene ID" value="gene5275"/>
</dbReference>
<dbReference type="EMBL" id="PSQE01000001">
    <property type="protein sequence ID" value="RHN81259.1"/>
    <property type="molecule type" value="Genomic_DNA"/>
</dbReference>
<name>A0A396JSF6_MEDTR</name>
<evidence type="ECO:0000313" key="2">
    <source>
        <dbReference type="Proteomes" id="UP000265566"/>
    </source>
</evidence>
<gene>
    <name evidence="1" type="ORF">MtrunA17_Chr1g0197091</name>
</gene>